<dbReference type="PANTHER" id="PTHR23208">
    <property type="entry name" value="LYSOZYME PROTEIN"/>
    <property type="match status" value="1"/>
</dbReference>
<dbReference type="EMBL" id="BTSY01000024">
    <property type="protein sequence ID" value="GMT37040.1"/>
    <property type="molecule type" value="Genomic_DNA"/>
</dbReference>
<name>A0AAV5X011_9BILA</name>
<dbReference type="AlphaFoldDB" id="A0AAV5X011"/>
<dbReference type="EMBL" id="BTSY01000006">
    <property type="protein sequence ID" value="GMT34135.1"/>
    <property type="molecule type" value="Genomic_DNA"/>
</dbReference>
<evidence type="ECO:0008006" key="8">
    <source>
        <dbReference type="Google" id="ProtNLM"/>
    </source>
</evidence>
<dbReference type="GO" id="GO:0009253">
    <property type="term" value="P:peptidoglycan catabolic process"/>
    <property type="evidence" value="ECO:0007669"/>
    <property type="project" value="InterPro"/>
</dbReference>
<proteinExistence type="inferred from homology"/>
<keyword evidence="2 3" id="KW-0732">Signal</keyword>
<dbReference type="GO" id="GO:0016998">
    <property type="term" value="P:cell wall macromolecule catabolic process"/>
    <property type="evidence" value="ECO:0007669"/>
    <property type="project" value="InterPro"/>
</dbReference>
<comment type="caution">
    <text evidence="5">The sequence shown here is derived from an EMBL/GenBank/DDBJ whole genome shotgun (WGS) entry which is preliminary data.</text>
</comment>
<gene>
    <name evidence="4" type="ORF">PFISCL1PPCAC_25432</name>
    <name evidence="5" type="ORF">PFISCL1PPCAC_28337</name>
    <name evidence="6" type="ORF">PFISCL1PPCAC_29018</name>
</gene>
<organism evidence="5 7">
    <name type="scientific">Pristionchus fissidentatus</name>
    <dbReference type="NCBI Taxonomy" id="1538716"/>
    <lineage>
        <taxon>Eukaryota</taxon>
        <taxon>Metazoa</taxon>
        <taxon>Ecdysozoa</taxon>
        <taxon>Nematoda</taxon>
        <taxon>Chromadorea</taxon>
        <taxon>Rhabditida</taxon>
        <taxon>Rhabditina</taxon>
        <taxon>Diplogasteromorpha</taxon>
        <taxon>Diplogasteroidea</taxon>
        <taxon>Neodiplogasteridae</taxon>
        <taxon>Pristionchus</taxon>
    </lineage>
</organism>
<evidence type="ECO:0000313" key="7">
    <source>
        <dbReference type="Proteomes" id="UP001432322"/>
    </source>
</evidence>
<keyword evidence="7" id="KW-1185">Reference proteome</keyword>
<feature type="non-terminal residue" evidence="5">
    <location>
        <position position="1"/>
    </location>
</feature>
<comment type="similarity">
    <text evidence="1">Belongs to the glycosyl hydrolase 25 family.</text>
</comment>
<feature type="chain" id="PRO_5044714775" description="Glycoside hydrolase" evidence="3">
    <location>
        <begin position="18"/>
        <end position="218"/>
    </location>
</feature>
<dbReference type="GO" id="GO:0045087">
    <property type="term" value="P:innate immune response"/>
    <property type="evidence" value="ECO:0007669"/>
    <property type="project" value="TreeGrafter"/>
</dbReference>
<dbReference type="Proteomes" id="UP001432322">
    <property type="component" value="Unassembled WGS sequence"/>
</dbReference>
<dbReference type="InterPro" id="IPR002053">
    <property type="entry name" value="Glyco_hydro_25"/>
</dbReference>
<evidence type="ECO:0000313" key="6">
    <source>
        <dbReference type="EMBL" id="GMT37721.1"/>
    </source>
</evidence>
<evidence type="ECO:0000256" key="2">
    <source>
        <dbReference type="ARBA" id="ARBA00022729"/>
    </source>
</evidence>
<dbReference type="Gene3D" id="3.20.20.80">
    <property type="entry name" value="Glycosidases"/>
    <property type="match status" value="1"/>
</dbReference>
<dbReference type="EMBL" id="BTSY01000237">
    <property type="protein sequence ID" value="GMT37721.1"/>
    <property type="molecule type" value="Genomic_DNA"/>
</dbReference>
<feature type="signal peptide" evidence="3">
    <location>
        <begin position="1"/>
        <end position="17"/>
    </location>
</feature>
<evidence type="ECO:0000256" key="1">
    <source>
        <dbReference type="ARBA" id="ARBA00010646"/>
    </source>
</evidence>
<dbReference type="PROSITE" id="PS51904">
    <property type="entry name" value="GLYCOSYL_HYDROL_F25_2"/>
    <property type="match status" value="1"/>
</dbReference>
<sequence>KLLVVALLAWGVTLSNASIGFDASEEISVSQFMCMNNTGYQYYMARISKSNGQIDTIGIQNLKNANQLTSLAFLYSVDAYLSPCFGACSPPVDQITTAIKAVADAKAWYTRLWIDVKNGDWPVNQIANQQTILDMINQSASLGGYGIGIYTDMDKWQKVTGNWDGARKYPLWWANNNTQPNFKNFQPFGGWTSPTMHQYTLGTSGACSMGNLNLNWSP</sequence>
<accession>A0AAV5X011</accession>
<dbReference type="PANTHER" id="PTHR23208:SF36">
    <property type="entry name" value="LYSOZYME-RELATED"/>
    <property type="match status" value="1"/>
</dbReference>
<dbReference type="GO" id="GO:0007165">
    <property type="term" value="P:signal transduction"/>
    <property type="evidence" value="ECO:0007669"/>
    <property type="project" value="TreeGrafter"/>
</dbReference>
<dbReference type="SUPFAM" id="SSF51445">
    <property type="entry name" value="(Trans)glycosidases"/>
    <property type="match status" value="1"/>
</dbReference>
<dbReference type="InterPro" id="IPR051595">
    <property type="entry name" value="GH25_Enzymes"/>
</dbReference>
<evidence type="ECO:0000256" key="3">
    <source>
        <dbReference type="SAM" id="SignalP"/>
    </source>
</evidence>
<protein>
    <recommendedName>
        <fullName evidence="8">Glycoside hydrolase</fullName>
    </recommendedName>
</protein>
<evidence type="ECO:0000313" key="5">
    <source>
        <dbReference type="EMBL" id="GMT37040.1"/>
    </source>
</evidence>
<dbReference type="InterPro" id="IPR017853">
    <property type="entry name" value="GH"/>
</dbReference>
<reference evidence="5" key="1">
    <citation type="submission" date="2023-10" db="EMBL/GenBank/DDBJ databases">
        <title>Genome assembly of Pristionchus species.</title>
        <authorList>
            <person name="Yoshida K."/>
            <person name="Sommer R.J."/>
        </authorList>
    </citation>
    <scope>NUCLEOTIDE SEQUENCE</scope>
    <source>
        <strain evidence="5">RS5133</strain>
    </source>
</reference>
<evidence type="ECO:0000313" key="4">
    <source>
        <dbReference type="EMBL" id="GMT34135.1"/>
    </source>
</evidence>
<dbReference type="GO" id="GO:0003796">
    <property type="term" value="F:lysozyme activity"/>
    <property type="evidence" value="ECO:0007669"/>
    <property type="project" value="InterPro"/>
</dbReference>